<evidence type="ECO:0000256" key="3">
    <source>
        <dbReference type="ARBA" id="ARBA00023004"/>
    </source>
</evidence>
<evidence type="ECO:0000313" key="7">
    <source>
        <dbReference type="Proteomes" id="UP001500151"/>
    </source>
</evidence>
<keyword evidence="2" id="KW-0479">Metal-binding</keyword>
<dbReference type="NCBIfam" id="TIGR02377">
    <property type="entry name" value="MocE_fam_FeS"/>
    <property type="match status" value="1"/>
</dbReference>
<dbReference type="InterPro" id="IPR012747">
    <property type="entry name" value="MocE_2FeS"/>
</dbReference>
<dbReference type="InterPro" id="IPR017941">
    <property type="entry name" value="Rieske_2Fe-2S"/>
</dbReference>
<proteinExistence type="predicted"/>
<gene>
    <name evidence="6" type="ORF">GCM10010307_21100</name>
</gene>
<feature type="domain" description="Rieske" evidence="5">
    <location>
        <begin position="5"/>
        <end position="101"/>
    </location>
</feature>
<dbReference type="Proteomes" id="UP001500151">
    <property type="component" value="Unassembled WGS sequence"/>
</dbReference>
<dbReference type="CDD" id="cd03528">
    <property type="entry name" value="Rieske_RO_ferredoxin"/>
    <property type="match status" value="1"/>
</dbReference>
<sequence>MSKWIAACQTDDIEPEDVIPFQHEGVDYAIYRSPDDDIYATAGHCTHERMLLCDGLVMDNTIECPKHNGRFDYTTGRAAGAPVLVDLQTYPVRVEDGTVFIEIG</sequence>
<evidence type="ECO:0000256" key="1">
    <source>
        <dbReference type="ARBA" id="ARBA00022714"/>
    </source>
</evidence>
<keyword evidence="1" id="KW-0001">2Fe-2S</keyword>
<name>A0ABP6CZD5_9ACTN</name>
<dbReference type="Gene3D" id="2.102.10.10">
    <property type="entry name" value="Rieske [2Fe-2S] iron-sulphur domain"/>
    <property type="match status" value="1"/>
</dbReference>
<dbReference type="SUPFAM" id="SSF50022">
    <property type="entry name" value="ISP domain"/>
    <property type="match status" value="1"/>
</dbReference>
<dbReference type="EMBL" id="BAAASJ010000022">
    <property type="protein sequence ID" value="GAA2629879.1"/>
    <property type="molecule type" value="Genomic_DNA"/>
</dbReference>
<dbReference type="InterPro" id="IPR036922">
    <property type="entry name" value="Rieske_2Fe-2S_sf"/>
</dbReference>
<evidence type="ECO:0000313" key="6">
    <source>
        <dbReference type="EMBL" id="GAA2629879.1"/>
    </source>
</evidence>
<evidence type="ECO:0000256" key="4">
    <source>
        <dbReference type="ARBA" id="ARBA00023014"/>
    </source>
</evidence>
<reference evidence="7" key="1">
    <citation type="journal article" date="2019" name="Int. J. Syst. Evol. Microbiol.">
        <title>The Global Catalogue of Microorganisms (GCM) 10K type strain sequencing project: providing services to taxonomists for standard genome sequencing and annotation.</title>
        <authorList>
            <consortium name="The Broad Institute Genomics Platform"/>
            <consortium name="The Broad Institute Genome Sequencing Center for Infectious Disease"/>
            <person name="Wu L."/>
            <person name="Ma J."/>
        </authorList>
    </citation>
    <scope>NUCLEOTIDE SEQUENCE [LARGE SCALE GENOMIC DNA]</scope>
    <source>
        <strain evidence="7">JCM 4524</strain>
    </source>
</reference>
<accession>A0ABP6CZD5</accession>
<dbReference type="Pfam" id="PF00355">
    <property type="entry name" value="Rieske"/>
    <property type="match status" value="1"/>
</dbReference>
<organism evidence="6 7">
    <name type="scientific">Streptomyces vastus</name>
    <dbReference type="NCBI Taxonomy" id="285451"/>
    <lineage>
        <taxon>Bacteria</taxon>
        <taxon>Bacillati</taxon>
        <taxon>Actinomycetota</taxon>
        <taxon>Actinomycetes</taxon>
        <taxon>Kitasatosporales</taxon>
        <taxon>Streptomycetaceae</taxon>
        <taxon>Streptomyces</taxon>
    </lineage>
</organism>
<keyword evidence="7" id="KW-1185">Reference proteome</keyword>
<evidence type="ECO:0000256" key="2">
    <source>
        <dbReference type="ARBA" id="ARBA00022723"/>
    </source>
</evidence>
<dbReference type="PROSITE" id="PS51296">
    <property type="entry name" value="RIESKE"/>
    <property type="match status" value="1"/>
</dbReference>
<keyword evidence="3" id="KW-0408">Iron</keyword>
<keyword evidence="4" id="KW-0411">Iron-sulfur</keyword>
<dbReference type="RefSeq" id="WP_344389214.1">
    <property type="nucleotide sequence ID" value="NZ_BAAASJ010000022.1"/>
</dbReference>
<comment type="caution">
    <text evidence="6">The sequence shown here is derived from an EMBL/GenBank/DDBJ whole genome shotgun (WGS) entry which is preliminary data.</text>
</comment>
<protein>
    <submittedName>
        <fullName evidence="6">MocE family 2Fe-2S type ferredoxin</fullName>
    </submittedName>
</protein>
<evidence type="ECO:0000259" key="5">
    <source>
        <dbReference type="PROSITE" id="PS51296"/>
    </source>
</evidence>